<accession>W3WWI0</accession>
<dbReference type="STRING" id="1229662.W3WWI0"/>
<dbReference type="HOGENOM" id="CLU_443515_0_0_1"/>
<organism evidence="3 4">
    <name type="scientific">Pestalotiopsis fici (strain W106-1 / CGMCC3.15140)</name>
    <dbReference type="NCBI Taxonomy" id="1229662"/>
    <lineage>
        <taxon>Eukaryota</taxon>
        <taxon>Fungi</taxon>
        <taxon>Dikarya</taxon>
        <taxon>Ascomycota</taxon>
        <taxon>Pezizomycotina</taxon>
        <taxon>Sordariomycetes</taxon>
        <taxon>Xylariomycetidae</taxon>
        <taxon>Amphisphaeriales</taxon>
        <taxon>Sporocadaceae</taxon>
        <taxon>Pestalotiopsis</taxon>
    </lineage>
</organism>
<evidence type="ECO:0000259" key="2">
    <source>
        <dbReference type="Pfam" id="PF06985"/>
    </source>
</evidence>
<dbReference type="InterPro" id="IPR010730">
    <property type="entry name" value="HET"/>
</dbReference>
<feature type="domain" description="Heterokaryon incompatibility" evidence="2">
    <location>
        <begin position="52"/>
        <end position="146"/>
    </location>
</feature>
<dbReference type="PANTHER" id="PTHR24148">
    <property type="entry name" value="ANKYRIN REPEAT DOMAIN-CONTAINING PROTEIN 39 HOMOLOG-RELATED"/>
    <property type="match status" value="1"/>
</dbReference>
<gene>
    <name evidence="3" type="ORF">PFICI_10272</name>
</gene>
<proteinExistence type="predicted"/>
<dbReference type="KEGG" id="pfy:PFICI_10272"/>
<name>W3WWI0_PESFW</name>
<feature type="region of interest" description="Disordered" evidence="1">
    <location>
        <begin position="224"/>
        <end position="282"/>
    </location>
</feature>
<dbReference type="AlphaFoldDB" id="W3WWI0"/>
<evidence type="ECO:0000313" key="4">
    <source>
        <dbReference type="Proteomes" id="UP000030651"/>
    </source>
</evidence>
<evidence type="ECO:0000256" key="1">
    <source>
        <dbReference type="SAM" id="MobiDB-lite"/>
    </source>
</evidence>
<keyword evidence="4" id="KW-1185">Reference proteome</keyword>
<dbReference type="RefSeq" id="XP_007837044.1">
    <property type="nucleotide sequence ID" value="XM_007838853.1"/>
</dbReference>
<dbReference type="Pfam" id="PF06985">
    <property type="entry name" value="HET"/>
    <property type="match status" value="1"/>
</dbReference>
<feature type="region of interest" description="Disordered" evidence="1">
    <location>
        <begin position="318"/>
        <end position="350"/>
    </location>
</feature>
<dbReference type="PANTHER" id="PTHR24148:SF64">
    <property type="entry name" value="HETEROKARYON INCOMPATIBILITY DOMAIN-CONTAINING PROTEIN"/>
    <property type="match status" value="1"/>
</dbReference>
<protein>
    <recommendedName>
        <fullName evidence="2">Heterokaryon incompatibility domain-containing protein</fullName>
    </recommendedName>
</protein>
<dbReference type="GeneID" id="19275285"/>
<dbReference type="InParanoid" id="W3WWI0"/>
<reference evidence="4" key="1">
    <citation type="journal article" date="2015" name="BMC Genomics">
        <title>Genomic and transcriptomic analysis of the endophytic fungus Pestalotiopsis fici reveals its lifestyle and high potential for synthesis of natural products.</title>
        <authorList>
            <person name="Wang X."/>
            <person name="Zhang X."/>
            <person name="Liu L."/>
            <person name="Xiang M."/>
            <person name="Wang W."/>
            <person name="Sun X."/>
            <person name="Che Y."/>
            <person name="Guo L."/>
            <person name="Liu G."/>
            <person name="Guo L."/>
            <person name="Wang C."/>
            <person name="Yin W.B."/>
            <person name="Stadler M."/>
            <person name="Zhang X."/>
            <person name="Liu X."/>
        </authorList>
    </citation>
    <scope>NUCLEOTIDE SEQUENCE [LARGE SCALE GENOMIC DNA]</scope>
    <source>
        <strain evidence="4">W106-1 / CGMCC3.15140</strain>
    </source>
</reference>
<dbReference type="OrthoDB" id="4775827at2759"/>
<evidence type="ECO:0000313" key="3">
    <source>
        <dbReference type="EMBL" id="ETS78210.1"/>
    </source>
</evidence>
<dbReference type="Proteomes" id="UP000030651">
    <property type="component" value="Unassembled WGS sequence"/>
</dbReference>
<sequence>MARKIDMFRNIPMTDTRQQVRLLRIINDHDDPGPRELECELFVCTREYAPEYHVISHDGGHDTSLATTTVIINHRPVKITKCCEIVLRKTLKHSLYVGQEVNYWMDELCINRQDESETRHQVARLAHVYRDAGRVLQVRAHLDPKVPSLSQLLDIEKLLDTLALRSWICASDRLEDLVSELLESVRDRPLTYHEGQMAQLPQAIEAIRKRKEAYYTRVWGPQGASSHQRLSEHCGLNRVPVARPDIRPRSSHPPRAHERSSLRASGLRGPASHACNSSGHDTRAWSELPPVVSACDTQSAHVRNDSPPRPQLRVQEHLDTTVGGLHSVRRQDDGLGSRSSSSESRDDDIYFDHPKSRWKIALELMQFPQPEINNADSWYARCGLQLAARVARTLQITADADAARNACKARSIDPTPSREAAPPSRLLKDRQWAGIRITEGVHRLCQATESDHGSTTDPKWPPQIPAVDIRDMNTLYLDEAKHLPFAHLPSKAEYGDWVVWSTGGRELEALQDVILLLRPRPSEGSSPKRFYDIIGQGRKVPRHNGYFGVSFLRAHFQLNFHPEDALALAVQLISEYNSTHHMHITNLLRQLTTRVCGYERSSYAERESDDLLCSVA</sequence>
<dbReference type="EMBL" id="KI912115">
    <property type="protein sequence ID" value="ETS78210.1"/>
    <property type="molecule type" value="Genomic_DNA"/>
</dbReference>
<dbReference type="InterPro" id="IPR052895">
    <property type="entry name" value="HetReg/Transcr_Mod"/>
</dbReference>